<comment type="caution">
    <text evidence="1">The sequence shown here is derived from an EMBL/GenBank/DDBJ whole genome shotgun (WGS) entry which is preliminary data.</text>
</comment>
<organism evidence="1 2">
    <name type="scientific">Cucumis melo var. makuwa</name>
    <name type="common">Oriental melon</name>
    <dbReference type="NCBI Taxonomy" id="1194695"/>
    <lineage>
        <taxon>Eukaryota</taxon>
        <taxon>Viridiplantae</taxon>
        <taxon>Streptophyta</taxon>
        <taxon>Embryophyta</taxon>
        <taxon>Tracheophyta</taxon>
        <taxon>Spermatophyta</taxon>
        <taxon>Magnoliopsida</taxon>
        <taxon>eudicotyledons</taxon>
        <taxon>Gunneridae</taxon>
        <taxon>Pentapetalae</taxon>
        <taxon>rosids</taxon>
        <taxon>fabids</taxon>
        <taxon>Cucurbitales</taxon>
        <taxon>Cucurbitaceae</taxon>
        <taxon>Benincaseae</taxon>
        <taxon>Cucumis</taxon>
    </lineage>
</organism>
<reference evidence="1 2" key="1">
    <citation type="submission" date="2019-08" db="EMBL/GenBank/DDBJ databases">
        <title>Draft genome sequences of two oriental melons (Cucumis melo L. var makuwa).</title>
        <authorList>
            <person name="Kwon S.-Y."/>
        </authorList>
    </citation>
    <scope>NUCLEOTIDE SEQUENCE [LARGE SCALE GENOMIC DNA]</scope>
    <source>
        <strain evidence="2">cv. Chang Bougi</strain>
        <tissue evidence="1">Leaf</tissue>
    </source>
</reference>
<evidence type="ECO:0000313" key="1">
    <source>
        <dbReference type="EMBL" id="TYK04252.1"/>
    </source>
</evidence>
<dbReference type="AlphaFoldDB" id="A0A5D3BZE5"/>
<protein>
    <submittedName>
        <fullName evidence="1">Ty3-gypsy retrotransposon protein</fullName>
    </submittedName>
</protein>
<dbReference type="Proteomes" id="UP000321947">
    <property type="component" value="Unassembled WGS sequence"/>
</dbReference>
<dbReference type="Pfam" id="PF08284">
    <property type="entry name" value="RVP_2"/>
    <property type="match status" value="1"/>
</dbReference>
<dbReference type="CDD" id="cd00303">
    <property type="entry name" value="retropepsin_like"/>
    <property type="match status" value="1"/>
</dbReference>
<dbReference type="Gene3D" id="2.40.70.10">
    <property type="entry name" value="Acid Proteases"/>
    <property type="match status" value="1"/>
</dbReference>
<name>A0A5D3BZE5_CUCMM</name>
<sequence length="145" mass="16079">MFEIEGGMNIVVELSINSVVGLTNPGTMKARGKIFGEEVVVLVNCGATHNFISEKLVTELKLSTKETSRYGVILGLGTAIKGKWLYSLGVTEMDGKNLTMTFFHGANKVRYLVECRALEAEVILPEEADAVDEENKVYLKKYRRC</sequence>
<gene>
    <name evidence="1" type="ORF">E5676_scaffold758G00300</name>
</gene>
<accession>A0A5D3BZE5</accession>
<dbReference type="EMBL" id="SSTD01014481">
    <property type="protein sequence ID" value="TYK04252.1"/>
    <property type="molecule type" value="Genomic_DNA"/>
</dbReference>
<dbReference type="InterPro" id="IPR021109">
    <property type="entry name" value="Peptidase_aspartic_dom_sf"/>
</dbReference>
<proteinExistence type="predicted"/>
<evidence type="ECO:0000313" key="2">
    <source>
        <dbReference type="Proteomes" id="UP000321947"/>
    </source>
</evidence>
<dbReference type="SUPFAM" id="SSF50630">
    <property type="entry name" value="Acid proteases"/>
    <property type="match status" value="1"/>
</dbReference>